<dbReference type="EC" id="2.3.2.27" evidence="2"/>
<evidence type="ECO:0000256" key="1">
    <source>
        <dbReference type="SAM" id="Coils"/>
    </source>
</evidence>
<dbReference type="AlphaFoldDB" id="A0A9X0CSE9"/>
<keyword evidence="3" id="KW-1185">Reference proteome</keyword>
<keyword evidence="2" id="KW-0012">Acyltransferase</keyword>
<dbReference type="GO" id="GO:0061630">
    <property type="term" value="F:ubiquitin protein ligase activity"/>
    <property type="evidence" value="ECO:0007669"/>
    <property type="project" value="UniProtKB-EC"/>
</dbReference>
<evidence type="ECO:0000313" key="3">
    <source>
        <dbReference type="Proteomes" id="UP001163046"/>
    </source>
</evidence>
<gene>
    <name evidence="2" type="primary">IQANK1_1</name>
    <name evidence="2" type="ORF">OS493_009103</name>
</gene>
<name>A0A9X0CSE9_9CNID</name>
<protein>
    <submittedName>
        <fullName evidence="2">IQ motif and ankyrin repeat domain-containing protein 1</fullName>
        <ecNumber evidence="2">2.3.2.27</ecNumber>
    </submittedName>
</protein>
<dbReference type="EMBL" id="MU826829">
    <property type="protein sequence ID" value="KAJ7373781.1"/>
    <property type="molecule type" value="Genomic_DNA"/>
</dbReference>
<dbReference type="OrthoDB" id="426293at2759"/>
<feature type="coiled-coil region" evidence="1">
    <location>
        <begin position="25"/>
        <end position="74"/>
    </location>
</feature>
<comment type="caution">
    <text evidence="2">The sequence shown here is derived from an EMBL/GenBank/DDBJ whole genome shotgun (WGS) entry which is preliminary data.</text>
</comment>
<keyword evidence="1" id="KW-0175">Coiled coil</keyword>
<organism evidence="2 3">
    <name type="scientific">Desmophyllum pertusum</name>
    <dbReference type="NCBI Taxonomy" id="174260"/>
    <lineage>
        <taxon>Eukaryota</taxon>
        <taxon>Metazoa</taxon>
        <taxon>Cnidaria</taxon>
        <taxon>Anthozoa</taxon>
        <taxon>Hexacorallia</taxon>
        <taxon>Scleractinia</taxon>
        <taxon>Caryophylliina</taxon>
        <taxon>Caryophylliidae</taxon>
        <taxon>Desmophyllum</taxon>
    </lineage>
</organism>
<dbReference type="Proteomes" id="UP001163046">
    <property type="component" value="Unassembled WGS sequence"/>
</dbReference>
<reference evidence="2" key="1">
    <citation type="submission" date="2023-01" db="EMBL/GenBank/DDBJ databases">
        <title>Genome assembly of the deep-sea coral Lophelia pertusa.</title>
        <authorList>
            <person name="Herrera S."/>
            <person name="Cordes E."/>
        </authorList>
    </citation>
    <scope>NUCLEOTIDE SEQUENCE</scope>
    <source>
        <strain evidence="2">USNM1676648</strain>
        <tissue evidence="2">Polyp</tissue>
    </source>
</reference>
<sequence length="318" mass="36555">MEVAAIPAVEQVLKEWDIKQTDVLLEKLETDRNTRQEQEKKLREAENNRLEKELEKAEKENQAHQKELGKAHCELNKRIYEHDKCMAEGKTDKRDVTLQAVHDAEAVLELARKKAETSKETLAQVKLKLREEHKKDNESADGADLKGMKVLITDLDDVLFRDVGGKIAADGRWPLLIDSTPQSSTFLRYRDTNFINALNPKNMEPEVIRLALLGALRYGKPTVLDMMDVDMFHSATLKFDEVQKGLMASLMSKELLKDNKFLELVRPGDGDEYSKTSFLGARIERFMFIIITQQWNPPEHLMEQTYPIRVIIPSRPDV</sequence>
<proteinExistence type="predicted"/>
<keyword evidence="2" id="KW-0808">Transferase</keyword>
<evidence type="ECO:0000313" key="2">
    <source>
        <dbReference type="EMBL" id="KAJ7373781.1"/>
    </source>
</evidence>
<accession>A0A9X0CSE9</accession>